<sequence length="167" mass="17481">MSPPLGVEGKNRGKDSVVAASTSMDCISQNGSGLKEHNYLRLSDCSLGDSSTVSSVTQTIVSGNKRGFSDTVDRSSEMKSCVYTDGKWMLHGAESDSITPQSVGQRKFPGNAGVNVVVTSRPSGAQRSVTREVSSKGLQERPRGANGTSHNEIKASNNSSSTALAAK</sequence>
<evidence type="ECO:0000313" key="1">
    <source>
        <dbReference type="EMBL" id="KAI8017938.1"/>
    </source>
</evidence>
<name>A0ACC0HYZ0_9ERIC</name>
<protein>
    <submittedName>
        <fullName evidence="1">Auxin-responsive protein IAA9</fullName>
    </submittedName>
</protein>
<reference evidence="1 2" key="1">
    <citation type="journal article" date="2022" name="Plant J.">
        <title>Chromosome-level genome of Camellia lanceoleosa provides a valuable resource for understanding genome evolution and self-incompatibility.</title>
        <authorList>
            <person name="Gong W."/>
            <person name="Xiao S."/>
            <person name="Wang L."/>
            <person name="Liao Z."/>
            <person name="Chang Y."/>
            <person name="Mo W."/>
            <person name="Hu G."/>
            <person name="Li W."/>
            <person name="Zhao G."/>
            <person name="Zhu H."/>
            <person name="Hu X."/>
            <person name="Ji K."/>
            <person name="Xiang X."/>
            <person name="Song Q."/>
            <person name="Yuan D."/>
            <person name="Jin S."/>
            <person name="Zhang L."/>
        </authorList>
    </citation>
    <scope>NUCLEOTIDE SEQUENCE [LARGE SCALE GENOMIC DNA]</scope>
    <source>
        <strain evidence="1">SQ_2022a</strain>
    </source>
</reference>
<evidence type="ECO:0000313" key="2">
    <source>
        <dbReference type="Proteomes" id="UP001060215"/>
    </source>
</evidence>
<dbReference type="EMBL" id="CM045759">
    <property type="protein sequence ID" value="KAI8017938.1"/>
    <property type="molecule type" value="Genomic_DNA"/>
</dbReference>
<gene>
    <name evidence="1" type="ORF">LOK49_LG04G03202</name>
</gene>
<proteinExistence type="predicted"/>
<organism evidence="1 2">
    <name type="scientific">Camellia lanceoleosa</name>
    <dbReference type="NCBI Taxonomy" id="1840588"/>
    <lineage>
        <taxon>Eukaryota</taxon>
        <taxon>Viridiplantae</taxon>
        <taxon>Streptophyta</taxon>
        <taxon>Embryophyta</taxon>
        <taxon>Tracheophyta</taxon>
        <taxon>Spermatophyta</taxon>
        <taxon>Magnoliopsida</taxon>
        <taxon>eudicotyledons</taxon>
        <taxon>Gunneridae</taxon>
        <taxon>Pentapetalae</taxon>
        <taxon>asterids</taxon>
        <taxon>Ericales</taxon>
        <taxon>Theaceae</taxon>
        <taxon>Camellia</taxon>
    </lineage>
</organism>
<dbReference type="Proteomes" id="UP001060215">
    <property type="component" value="Chromosome 2"/>
</dbReference>
<accession>A0ACC0HYZ0</accession>
<comment type="caution">
    <text evidence="1">The sequence shown here is derived from an EMBL/GenBank/DDBJ whole genome shotgun (WGS) entry which is preliminary data.</text>
</comment>
<keyword evidence="2" id="KW-1185">Reference proteome</keyword>